<dbReference type="FunFam" id="3.30.420.40:FF:000291">
    <property type="entry name" value="Actin, alpha skeletal muscle"/>
    <property type="match status" value="1"/>
</dbReference>
<feature type="compositionally biased region" description="Basic and acidic residues" evidence="4">
    <location>
        <begin position="689"/>
        <end position="703"/>
    </location>
</feature>
<evidence type="ECO:0000313" key="9">
    <source>
        <dbReference type="Proteomes" id="UP001152797"/>
    </source>
</evidence>
<comment type="catalytic activity">
    <reaction evidence="2">
        <text>ATP + H2O = ADP + phosphate + H(+)</text>
        <dbReference type="Rhea" id="RHEA:13065"/>
        <dbReference type="ChEBI" id="CHEBI:15377"/>
        <dbReference type="ChEBI" id="CHEBI:15378"/>
        <dbReference type="ChEBI" id="CHEBI:30616"/>
        <dbReference type="ChEBI" id="CHEBI:43474"/>
        <dbReference type="ChEBI" id="CHEBI:456216"/>
    </reaction>
</comment>
<evidence type="ECO:0000259" key="5">
    <source>
        <dbReference type="PROSITE" id="PS50802"/>
    </source>
</evidence>
<feature type="region of interest" description="Disordered" evidence="4">
    <location>
        <begin position="588"/>
        <end position="614"/>
    </location>
</feature>
<dbReference type="Proteomes" id="UP001152797">
    <property type="component" value="Unassembled WGS sequence"/>
</dbReference>
<comment type="caution">
    <text evidence="6">The sequence shown here is derived from an EMBL/GenBank/DDBJ whole genome shotgun (WGS) entry which is preliminary data.</text>
</comment>
<dbReference type="Gene3D" id="3.90.640.10">
    <property type="entry name" value="Actin, Chain A, domain 4"/>
    <property type="match status" value="1"/>
</dbReference>
<dbReference type="CDD" id="cd22744">
    <property type="entry name" value="OTU"/>
    <property type="match status" value="1"/>
</dbReference>
<gene>
    <name evidence="6" type="ORF">C1SCF055_LOCUS29531</name>
</gene>
<evidence type="ECO:0000256" key="3">
    <source>
        <dbReference type="RuleBase" id="RU000487"/>
    </source>
</evidence>
<dbReference type="PRINTS" id="PR00190">
    <property type="entry name" value="ACTIN"/>
</dbReference>
<keyword evidence="1" id="KW-0378">Hydrolase</keyword>
<dbReference type="InterPro" id="IPR020902">
    <property type="entry name" value="Actin/actin-like_CS"/>
</dbReference>
<dbReference type="Pfam" id="PF00022">
    <property type="entry name" value="Actin"/>
    <property type="match status" value="1"/>
</dbReference>
<evidence type="ECO:0000313" key="6">
    <source>
        <dbReference type="EMBL" id="CAI4003684.1"/>
    </source>
</evidence>
<dbReference type="GO" id="GO:0016787">
    <property type="term" value="F:hydrolase activity"/>
    <property type="evidence" value="ECO:0007669"/>
    <property type="project" value="UniProtKB-KW"/>
</dbReference>
<dbReference type="SUPFAM" id="SSF53067">
    <property type="entry name" value="Actin-like ATPase domain"/>
    <property type="match status" value="2"/>
</dbReference>
<feature type="compositionally biased region" description="Basic residues" evidence="4">
    <location>
        <begin position="705"/>
        <end position="717"/>
    </location>
</feature>
<sequence length="1788" mass="201347">MGDEEVAALVVDNGSGMCKAGFASDVAPRAVFPSIVGRPKMPGIMVGMDEKDSYVGDEAQSKRGVLTLKYPVEHGIVTNWDDMEKIWHHTFYNELRVAPEEHPVLLTEAPLNPKKNRELMTELMFKTFKVPALYVAIQAVLSLYASGRTTGMMVDSGDGVSHTVPIYEGYALPDAILRLDLAGRDLTEYMMKILTERGYSFTTTAEREIIREVKEKLCYIALDFDSEMKAASESSDKEKTYELPDGNIITVGSERFRCPEVLFQPSFVGKEASGIHDTTFQSIMKCDVDIRKDLYANVVLSGGTTMFRVVMHYLHVVSPGSCDANLGQKGVQSVQRISFFNSKLDLRDLRGGSSKRKKKNIAKKSKAQKSKNICHACLSDEEDATCSEGYVSEDAEAVDSERESEVKVANESWLSNQISEEEIDSWLSPILEDENEFIFSNVQEACEHSLLEECTDEDLKIIHDQEKEDRGNFVHLFATDFAKAEDTSTEADEAVGAILIQEDSAIEELAEADQIIKMFLEECDVDCGDITNPSFEHTLQDMISYYQGADLWMTQDEQCSLQWTYHGLQPHQGDVSEVEKESISCQERSSINLRGGAEEEEEKIRGGAGGSNSTAKKRELKELIGNFQQWLDEVKDDDELFENDDLTKTMQKMVDVLKGKDKRTIKEAEAAKLIDIASGILGRGHQSFYEKDREAKKEHEGKGGAKGKGKGKGKSKSFKALPRFDLTRSFPKREITTWQSVMRALEGGFEPKGEVAICEDEQQIIELQMMHKALNLKKEVILIAKAGDEKVEGGKEALLPYIGNLALVKATIAGITGKEPTTLKGEKADEVDMVQKEATQTIRITIPMKYVNKQHHDTLYAKPEFALKLADIGCKEVRTYKWESVGGCLTGYACLPENQVEDFLKKSGTAGIFLSRLAQDIIQKPAVSWIDPDKGEKAEDYLARVQSAAKKEGVPMCTRRGGGADLGLQMEGEAKFKTWALWGWPAHFGPETLETTMTNLGWKFGARASEPRNRGPWKIYATCTKDPKKESYAYHYEYEGKGRHISVVPWKSMGKKEEEVPEKIARQRWYDEKKDYDDAMEVQTIAPTVPDTQTQPTQNGGKISDNGEKRQGAAGVSPVKKKHKWVKVPEEVQAKGGIPGPNGTTVLDCGGQGDCAWRVLGMSMALRNAAKEITLDEIRSRVEQLGAALKAQANHYLLHKDTSWQQSWVQDPAATKTTEGGEVPQTLEEHIAAMERPARWIDHYGLQAVACLKKVHIAIYRLRVDGWIQIALISPPTFTVKTPVIQVALSKGHYFALRHEKAAKPLEIKNMNTKTLWMSTGLEQEVIEDSQDFDKSMFRGAGESFYTPLRRKSGSNIEDLLRSASTSKSEEIPKLLRSVSSKKEEDLERFLRSAEEEKSMEKGKFWRCPLCSYELEIQKGVSSKITQHIFSLHRKERQEKMKENIEEGASSSHAGLGIKTLLKPVPFEKISAKEATLFCPYCRKGTNLEIKSKYLATKTKLHHIKVCRKKPEGIKLKNFILDGRSCKTKTNIQKSKAYQRTKVKQTIQKYEAKGHSVVTLRCLRSRKKHAYICKKCFACDDQKTLIGKCIGSHLITKNGCISPGPAWWKQCRKANGKAKIEETCEINKDTTQRITEEIKKHESKASIRATYWRANIKKRKPGKANTIFFKKICEKAQKDATQRRRATFRTKVIKAAQKRGHEPIIIYKNNLKKNIYVCKNCLVGNKQERWSRKCQKEIKPVRGVIPPGVQWWRDQRKTIGKEELDQLCGIEAQVSKKITQQIRDSRQE</sequence>
<feature type="region of interest" description="Disordered" evidence="4">
    <location>
        <begin position="1090"/>
        <end position="1124"/>
    </location>
</feature>
<dbReference type="InterPro" id="IPR003323">
    <property type="entry name" value="OTU_dom"/>
</dbReference>
<dbReference type="SMART" id="SM00268">
    <property type="entry name" value="ACTIN"/>
    <property type="match status" value="1"/>
</dbReference>
<comment type="similarity">
    <text evidence="3">Belongs to the actin family.</text>
</comment>
<dbReference type="Gene3D" id="3.30.420.40">
    <property type="match status" value="2"/>
</dbReference>
<dbReference type="EMBL" id="CAMXCT030003312">
    <property type="protein sequence ID" value="CAL4790996.1"/>
    <property type="molecule type" value="Genomic_DNA"/>
</dbReference>
<evidence type="ECO:0000313" key="8">
    <source>
        <dbReference type="EMBL" id="CAL4790996.1"/>
    </source>
</evidence>
<evidence type="ECO:0000256" key="1">
    <source>
        <dbReference type="ARBA" id="ARBA00022801"/>
    </source>
</evidence>
<dbReference type="PANTHER" id="PTHR11937">
    <property type="entry name" value="ACTIN"/>
    <property type="match status" value="1"/>
</dbReference>
<organism evidence="6">
    <name type="scientific">Cladocopium goreaui</name>
    <dbReference type="NCBI Taxonomy" id="2562237"/>
    <lineage>
        <taxon>Eukaryota</taxon>
        <taxon>Sar</taxon>
        <taxon>Alveolata</taxon>
        <taxon>Dinophyceae</taxon>
        <taxon>Suessiales</taxon>
        <taxon>Symbiodiniaceae</taxon>
        <taxon>Cladocopium</taxon>
    </lineage>
</organism>
<evidence type="ECO:0000313" key="7">
    <source>
        <dbReference type="EMBL" id="CAL1157059.1"/>
    </source>
</evidence>
<feature type="region of interest" description="Disordered" evidence="4">
    <location>
        <begin position="689"/>
        <end position="717"/>
    </location>
</feature>
<dbReference type="Gene3D" id="3.90.70.80">
    <property type="match status" value="1"/>
</dbReference>
<feature type="domain" description="OTU" evidence="5">
    <location>
        <begin position="1144"/>
        <end position="1306"/>
    </location>
</feature>
<dbReference type="EMBL" id="CAMXCT010003312">
    <property type="protein sequence ID" value="CAI4003684.1"/>
    <property type="molecule type" value="Genomic_DNA"/>
</dbReference>
<reference evidence="7" key="2">
    <citation type="submission" date="2024-04" db="EMBL/GenBank/DDBJ databases">
        <authorList>
            <person name="Chen Y."/>
            <person name="Shah S."/>
            <person name="Dougan E. K."/>
            <person name="Thang M."/>
            <person name="Chan C."/>
        </authorList>
    </citation>
    <scope>NUCLEOTIDE SEQUENCE [LARGE SCALE GENOMIC DNA]</scope>
</reference>
<dbReference type="InterPro" id="IPR004000">
    <property type="entry name" value="Actin"/>
</dbReference>
<name>A0A9P1G7C9_9DINO</name>
<dbReference type="EMBL" id="CAMXCT020003312">
    <property type="protein sequence ID" value="CAL1157059.1"/>
    <property type="molecule type" value="Genomic_DNA"/>
</dbReference>
<dbReference type="PROSITE" id="PS50802">
    <property type="entry name" value="OTU"/>
    <property type="match status" value="1"/>
</dbReference>
<dbReference type="PROSITE" id="PS01132">
    <property type="entry name" value="ACTINS_ACT_LIKE"/>
    <property type="match status" value="1"/>
</dbReference>
<reference evidence="6" key="1">
    <citation type="submission" date="2022-10" db="EMBL/GenBank/DDBJ databases">
        <authorList>
            <person name="Chen Y."/>
            <person name="Dougan E. K."/>
            <person name="Chan C."/>
            <person name="Rhodes N."/>
            <person name="Thang M."/>
        </authorList>
    </citation>
    <scope>NUCLEOTIDE SEQUENCE</scope>
</reference>
<proteinExistence type="inferred from homology"/>
<evidence type="ECO:0000256" key="4">
    <source>
        <dbReference type="SAM" id="MobiDB-lite"/>
    </source>
</evidence>
<protein>
    <submittedName>
        <fullName evidence="8">Actin</fullName>
    </submittedName>
</protein>
<accession>A0A9P1G7C9</accession>
<dbReference type="PROSITE" id="PS00406">
    <property type="entry name" value="ACTINS_1"/>
    <property type="match status" value="1"/>
</dbReference>
<evidence type="ECO:0000256" key="2">
    <source>
        <dbReference type="ARBA" id="ARBA00049360"/>
    </source>
</evidence>
<dbReference type="InterPro" id="IPR004001">
    <property type="entry name" value="Actin_CS"/>
</dbReference>
<dbReference type="FunFam" id="3.90.640.10:FF:000001">
    <property type="entry name" value="Actin, muscle"/>
    <property type="match status" value="1"/>
</dbReference>
<keyword evidence="9" id="KW-1185">Reference proteome</keyword>
<dbReference type="InterPro" id="IPR043129">
    <property type="entry name" value="ATPase_NBD"/>
</dbReference>